<dbReference type="OrthoDB" id="5243686at2759"/>
<organism evidence="2 3">
    <name type="scientific">Lophium mytilinum</name>
    <dbReference type="NCBI Taxonomy" id="390894"/>
    <lineage>
        <taxon>Eukaryota</taxon>
        <taxon>Fungi</taxon>
        <taxon>Dikarya</taxon>
        <taxon>Ascomycota</taxon>
        <taxon>Pezizomycotina</taxon>
        <taxon>Dothideomycetes</taxon>
        <taxon>Pleosporomycetidae</taxon>
        <taxon>Mytilinidiales</taxon>
        <taxon>Mytilinidiaceae</taxon>
        <taxon>Lophium</taxon>
    </lineage>
</organism>
<evidence type="ECO:0000313" key="2">
    <source>
        <dbReference type="EMBL" id="KAF2497147.1"/>
    </source>
</evidence>
<dbReference type="EMBL" id="MU004187">
    <property type="protein sequence ID" value="KAF2497147.1"/>
    <property type="molecule type" value="Genomic_DNA"/>
</dbReference>
<gene>
    <name evidence="2" type="ORF">BU16DRAFT_350522</name>
</gene>
<sequence>MAPTFLVRVDVMRPQPAGFGQSVDSYGRWTPPKAFGGNISAGGGTSGLYYYCDGQRIVQSAWPTNPPPTHFKTYSVYFQENDFYVANGDATRSQVGDGKAPQSETEEDSEEEDEEKPKPPFIIDGWFRMSFTYCQNYVSHVCYDGEQRKLCFQHAQQDWVRMLFPPAYHADILSQPGTHYGGLTGDLPLFLALIMFSVQENLGHWALTSLFQGGSWTPHTQPHGRGDRRGMVVSVWAWPPTTTTPTHLAQLENGVFGKFFY</sequence>
<accession>A0A6A6R137</accession>
<evidence type="ECO:0000256" key="1">
    <source>
        <dbReference type="SAM" id="MobiDB-lite"/>
    </source>
</evidence>
<evidence type="ECO:0000313" key="3">
    <source>
        <dbReference type="Proteomes" id="UP000799750"/>
    </source>
</evidence>
<protein>
    <submittedName>
        <fullName evidence="2">Uncharacterized protein</fullName>
    </submittedName>
</protein>
<reference evidence="2" key="1">
    <citation type="journal article" date="2020" name="Stud. Mycol.">
        <title>101 Dothideomycetes genomes: a test case for predicting lifestyles and emergence of pathogens.</title>
        <authorList>
            <person name="Haridas S."/>
            <person name="Albert R."/>
            <person name="Binder M."/>
            <person name="Bloem J."/>
            <person name="Labutti K."/>
            <person name="Salamov A."/>
            <person name="Andreopoulos B."/>
            <person name="Baker S."/>
            <person name="Barry K."/>
            <person name="Bills G."/>
            <person name="Bluhm B."/>
            <person name="Cannon C."/>
            <person name="Castanera R."/>
            <person name="Culley D."/>
            <person name="Daum C."/>
            <person name="Ezra D."/>
            <person name="Gonzalez J."/>
            <person name="Henrissat B."/>
            <person name="Kuo A."/>
            <person name="Liang C."/>
            <person name="Lipzen A."/>
            <person name="Lutzoni F."/>
            <person name="Magnuson J."/>
            <person name="Mondo S."/>
            <person name="Nolan M."/>
            <person name="Ohm R."/>
            <person name="Pangilinan J."/>
            <person name="Park H.-J."/>
            <person name="Ramirez L."/>
            <person name="Alfaro M."/>
            <person name="Sun H."/>
            <person name="Tritt A."/>
            <person name="Yoshinaga Y."/>
            <person name="Zwiers L.-H."/>
            <person name="Turgeon B."/>
            <person name="Goodwin S."/>
            <person name="Spatafora J."/>
            <person name="Crous P."/>
            <person name="Grigoriev I."/>
        </authorList>
    </citation>
    <scope>NUCLEOTIDE SEQUENCE</scope>
    <source>
        <strain evidence="2">CBS 269.34</strain>
    </source>
</reference>
<proteinExistence type="predicted"/>
<name>A0A6A6R137_9PEZI</name>
<feature type="compositionally biased region" description="Acidic residues" evidence="1">
    <location>
        <begin position="104"/>
        <end position="114"/>
    </location>
</feature>
<dbReference type="Proteomes" id="UP000799750">
    <property type="component" value="Unassembled WGS sequence"/>
</dbReference>
<keyword evidence="3" id="KW-1185">Reference proteome</keyword>
<dbReference type="AlphaFoldDB" id="A0A6A6R137"/>
<feature type="region of interest" description="Disordered" evidence="1">
    <location>
        <begin position="90"/>
        <end position="119"/>
    </location>
</feature>